<dbReference type="OrthoDB" id="1749747at2"/>
<proteinExistence type="predicted"/>
<name>A0A0B3VTV1_9FIRM</name>
<comment type="caution">
    <text evidence="2">The sequence shown here is derived from an EMBL/GenBank/DDBJ whole genome shotgun (WGS) entry which is preliminary data.</text>
</comment>
<dbReference type="AlphaFoldDB" id="A0A0B3VTV1"/>
<dbReference type="Gene3D" id="6.10.320.10">
    <property type="match status" value="1"/>
</dbReference>
<reference evidence="2 3" key="1">
    <citation type="submission" date="2014-12" db="EMBL/GenBank/DDBJ databases">
        <title>Draft genome sequence of Terrisporobacter sp. 08-306576, isolated from the blood culture of a bacteremia patient.</title>
        <authorList>
            <person name="Lund L.C."/>
            <person name="Sydenham T.V."/>
            <person name="Hogh S.V."/>
            <person name="Skov M.N."/>
            <person name="Kemp M."/>
            <person name="Justesen U.S."/>
        </authorList>
    </citation>
    <scope>NUCLEOTIDE SEQUENCE [LARGE SCALE GENOMIC DNA]</scope>
    <source>
        <strain evidence="2 3">08-306576</strain>
    </source>
</reference>
<dbReference type="Proteomes" id="UP000031189">
    <property type="component" value="Unassembled WGS sequence"/>
</dbReference>
<evidence type="ECO:0000313" key="2">
    <source>
        <dbReference type="EMBL" id="KHS56059.1"/>
    </source>
</evidence>
<dbReference type="RefSeq" id="WP_039680871.1">
    <property type="nucleotide sequence ID" value="NZ_JAWGXO010000003.1"/>
</dbReference>
<protein>
    <submittedName>
        <fullName evidence="2">Uncharacterized protein</fullName>
    </submittedName>
</protein>
<evidence type="ECO:0000256" key="1">
    <source>
        <dbReference type="SAM" id="Coils"/>
    </source>
</evidence>
<keyword evidence="1" id="KW-0175">Coiled coil</keyword>
<dbReference type="EMBL" id="JWHR01000123">
    <property type="protein sequence ID" value="KHS56059.1"/>
    <property type="molecule type" value="Genomic_DNA"/>
</dbReference>
<feature type="coiled-coil region" evidence="1">
    <location>
        <begin position="103"/>
        <end position="170"/>
    </location>
</feature>
<sequence length="176" mass="20374">MEKLTINQGMIKVAEIERNYRYKSPNVINRKKASTTYILEADGTRFDCDEKFDFNKELNELISLSKNIEKIKTAIAYANNTTEIKVLGEKTTIQGALNKVKLKRELAFELEELLQNVKVSKERKVDAAATSVYYKVTELNFDREEMEKLIQDLNREVIELEVAINKANNETYIDID</sequence>
<evidence type="ECO:0000313" key="3">
    <source>
        <dbReference type="Proteomes" id="UP000031189"/>
    </source>
</evidence>
<keyword evidence="3" id="KW-1185">Reference proteome</keyword>
<organism evidence="2 3">
    <name type="scientific">Terrisporobacter othiniensis</name>
    <dbReference type="NCBI Taxonomy" id="1577792"/>
    <lineage>
        <taxon>Bacteria</taxon>
        <taxon>Bacillati</taxon>
        <taxon>Bacillota</taxon>
        <taxon>Clostridia</taxon>
        <taxon>Peptostreptococcales</taxon>
        <taxon>Peptostreptococcaceae</taxon>
        <taxon>Terrisporobacter</taxon>
    </lineage>
</organism>
<gene>
    <name evidence="2" type="ORF">QX51_15815</name>
</gene>
<accession>A0A0B3VTV1</accession>